<reference evidence="2" key="1">
    <citation type="submission" date="2023-04" db="EMBL/GenBank/DDBJ databases">
        <title>Black Yeasts Isolated from many extreme environments.</title>
        <authorList>
            <person name="Coleine C."/>
            <person name="Stajich J.E."/>
            <person name="Selbmann L."/>
        </authorList>
    </citation>
    <scope>NUCLEOTIDE SEQUENCE</scope>
    <source>
        <strain evidence="2">CCFEE 5312</strain>
    </source>
</reference>
<feature type="compositionally biased region" description="Low complexity" evidence="1">
    <location>
        <begin position="72"/>
        <end position="87"/>
    </location>
</feature>
<evidence type="ECO:0000313" key="3">
    <source>
        <dbReference type="Proteomes" id="UP001271007"/>
    </source>
</evidence>
<keyword evidence="3" id="KW-1185">Reference proteome</keyword>
<dbReference type="Proteomes" id="UP001271007">
    <property type="component" value="Unassembled WGS sequence"/>
</dbReference>
<evidence type="ECO:0000256" key="1">
    <source>
        <dbReference type="SAM" id="MobiDB-lite"/>
    </source>
</evidence>
<name>A0AAJ0LW23_9PEZI</name>
<evidence type="ECO:0000313" key="2">
    <source>
        <dbReference type="EMBL" id="KAK3057422.1"/>
    </source>
</evidence>
<feature type="region of interest" description="Disordered" evidence="1">
    <location>
        <begin position="30"/>
        <end position="91"/>
    </location>
</feature>
<dbReference type="EMBL" id="JAWDJX010000003">
    <property type="protein sequence ID" value="KAK3057422.1"/>
    <property type="molecule type" value="Genomic_DNA"/>
</dbReference>
<comment type="caution">
    <text evidence="2">The sequence shown here is derived from an EMBL/GenBank/DDBJ whole genome shotgun (WGS) entry which is preliminary data.</text>
</comment>
<protein>
    <submittedName>
        <fullName evidence="2">Uncharacterized protein</fullName>
    </submittedName>
</protein>
<accession>A0AAJ0LW23</accession>
<organism evidence="2 3">
    <name type="scientific">Extremus antarcticus</name>
    <dbReference type="NCBI Taxonomy" id="702011"/>
    <lineage>
        <taxon>Eukaryota</taxon>
        <taxon>Fungi</taxon>
        <taxon>Dikarya</taxon>
        <taxon>Ascomycota</taxon>
        <taxon>Pezizomycotina</taxon>
        <taxon>Dothideomycetes</taxon>
        <taxon>Dothideomycetidae</taxon>
        <taxon>Mycosphaerellales</taxon>
        <taxon>Extremaceae</taxon>
        <taxon>Extremus</taxon>
    </lineage>
</organism>
<dbReference type="AlphaFoldDB" id="A0AAJ0LW23"/>
<gene>
    <name evidence="2" type="ORF">LTR09_001606</name>
</gene>
<sequence>MVEEEAYGGEVDGAADEFGETDELYTADYFGSTRPGVVPGEPAVPNVPEGFGEPVEPEIPEVQGRPIRGPVDSSSSGSTGSSSSTDSMVTDYDPDFMPSDSPLTAKEWFKAHVPFGGIPMWVPAIAGPATIGGVAAAGASAGNGKRSLTVPGAVLRLAAIAGDHPTVMGASGSGMLKRSLTPGTIAVQLDAGKDIHHLRHFNGLEVNMVGMPEGTAMFSSAGDELHKGFEPVKGVVNWADTKPYRGIHVGNVSFVVPGLDGTDEMEVGGNWITTSLSKEGYKDAEVAQRFDGFHHLLQENMQRSAEKAKAIMLAS</sequence>
<feature type="compositionally biased region" description="Low complexity" evidence="1">
    <location>
        <begin position="44"/>
        <end position="54"/>
    </location>
</feature>
<proteinExistence type="predicted"/>